<protein>
    <submittedName>
        <fullName evidence="1">Uncharacterized protein</fullName>
    </submittedName>
</protein>
<dbReference type="PhylomeDB" id="E9AL79"/>
<dbReference type="EMBL" id="FR799560">
    <property type="protein sequence ID" value="CBZ23682.1"/>
    <property type="molecule type" value="Genomic_DNA"/>
</dbReference>
<dbReference type="OMA" id="WNLYDIL"/>
<proteinExistence type="predicted"/>
<dbReference type="GeneID" id="13446962"/>
<dbReference type="Proteomes" id="UP000007259">
    <property type="component" value="Chromosome 7"/>
</dbReference>
<dbReference type="AlphaFoldDB" id="E9AL79"/>
<dbReference type="VEuPathDB" id="TriTrypDB:LmxM.07.0660"/>
<evidence type="ECO:0000313" key="1">
    <source>
        <dbReference type="EMBL" id="CBZ23682.1"/>
    </source>
</evidence>
<name>E9AL79_LEIMU</name>
<evidence type="ECO:0000313" key="2">
    <source>
        <dbReference type="Proteomes" id="UP000007259"/>
    </source>
</evidence>
<dbReference type="RefSeq" id="XP_003872213.1">
    <property type="nucleotide sequence ID" value="XM_003872164.1"/>
</dbReference>
<dbReference type="OrthoDB" id="273174at2759"/>
<dbReference type="KEGG" id="lmi:LMXM_07_0660"/>
<keyword evidence="2" id="KW-1185">Reference proteome</keyword>
<organism evidence="1 2">
    <name type="scientific">Leishmania mexicana (strain MHOM/GT/2001/U1103)</name>
    <dbReference type="NCBI Taxonomy" id="929439"/>
    <lineage>
        <taxon>Eukaryota</taxon>
        <taxon>Discoba</taxon>
        <taxon>Euglenozoa</taxon>
        <taxon>Kinetoplastea</taxon>
        <taxon>Metakinetoplastina</taxon>
        <taxon>Trypanosomatida</taxon>
        <taxon>Trypanosomatidae</taxon>
        <taxon>Leishmaniinae</taxon>
        <taxon>Leishmania</taxon>
    </lineage>
</organism>
<reference evidence="1 2" key="1">
    <citation type="journal article" date="2011" name="Genome Res.">
        <title>Chromosome and gene copy number variation allow major structural change between species and strains of Leishmania.</title>
        <authorList>
            <person name="Rogers M.B."/>
            <person name="Hilley J.D."/>
            <person name="Dickens N.J."/>
            <person name="Wilkes J."/>
            <person name="Bates P.A."/>
            <person name="Depledge D.P."/>
            <person name="Harris D."/>
            <person name="Her Y."/>
            <person name="Herzyk P."/>
            <person name="Imamura H."/>
            <person name="Otto T.D."/>
            <person name="Sanders M."/>
            <person name="Seeger K."/>
            <person name="Dujardin J.C."/>
            <person name="Berriman M."/>
            <person name="Smith D.F."/>
            <person name="Hertz-Fowler C."/>
            <person name="Mottram J.C."/>
        </authorList>
    </citation>
    <scope>NUCLEOTIDE SEQUENCE [LARGE SCALE GENOMIC DNA]</scope>
    <source>
        <strain evidence="1 2">MHOM/GT/2001/U1103</strain>
    </source>
</reference>
<gene>
    <name evidence="1" type="ORF">LMXM_07_0660</name>
</gene>
<sequence length="520" mass="54679">MFLRIRGKGACPENSQALVMHIRGFRHTHSPPPSDSYYSVLLLPPSSESASSATDAATSTETVAARPTRVMQPFRFALFPVGIQAAALTAVQAQSIKRSPTTNASAEASADAAAATAAVPPLSPLETLDKGVACILWRETWNLYDILYDEVPLLPWVETAGDEAAAALVETVERELRALASCDATTAAATALHSLASLADKTDDFKLASARMGNRQVVVSPHYYSSTALPKNSFGGIGMHCATESVAPQSTTSPVSMEGPVVVLDLADLPIAQAGGKAMVNIAWYTAFAAIQSDSVLLHCRAVVVRLPYTSVPTYTQACSHCVSSTSSAAAAPTMADAFREMVDFIGEHMTAVYQGMVLALRATSPELAVKHTAAPPVAVVGSPLPALSGCLCSLFGISASPNIDKSDHVKVVVVYGDHLGTAAAPSTGTSGEYDAAEACSAHILAQYKSIAEACNCPVTFETVRVPLKALLDGEEEPWDEYTLRERGRLNFCPCCGDCCGDNKDHSDGRVHAHVHGNGC</sequence>
<accession>E9AL79</accession>